<sequence>MAQFRTPSQNATYQAQRPFPSTQLLSLPPELLLRILTFLPARDITKCVKLCRCLWSLFRNSSTLKYIQECDLSGVEDNPDNLLSHAEKLRMLRNREYSWANCRPDFSKMAPAVDFSLGYSYDLAGHNGVYTMGVSTRDKLKYFRLPSKPDDVMEWLTFEPKAEWTEHKDIVDYRISLHEHDLIALLTTKHAEAPGMVEVELSLHQFSTGKYHPLAARPLIPLTRGEVSWGPPAIACEVSGQYLVLTLNFWFNPLWRSSVWVFQWTTGQQLLYIEGEPESHEGVAFLNEDHILIPNPLSNTIEIWKIPQLGDDPSTSPVQVLGLPSLEGGHIFDHISCRSEPNPTLSGSTFNPDKPFHVSSKNSIIILHLIIDTDDGACVTIIVHRSSLLELAQRQEELSVLYPTPIPWEAWGPSKTCCVDNGDVPWITISCGQRVVILPSGTPEAPIPLRVYDFGKVSVKKVEKELEKLNEEEKLAYNGPVVKRKTVLSDATVKYFQGPITSCLPYVESRTEKLYDISGAMMDEERIIAIKTDAEDNITSMEILHFG</sequence>
<reference evidence="3 4" key="1">
    <citation type="submission" date="2024-01" db="EMBL/GenBank/DDBJ databases">
        <title>A draft genome for a cacao thread blight-causing isolate of Paramarasmius palmivorus.</title>
        <authorList>
            <person name="Baruah I.K."/>
            <person name="Bukari Y."/>
            <person name="Amoako-Attah I."/>
            <person name="Meinhardt L.W."/>
            <person name="Bailey B.A."/>
            <person name="Cohen S.P."/>
        </authorList>
    </citation>
    <scope>NUCLEOTIDE SEQUENCE [LARGE SCALE GENOMIC DNA]</scope>
    <source>
        <strain evidence="3 4">GH-12</strain>
    </source>
</reference>
<dbReference type="PROSITE" id="PS50181">
    <property type="entry name" value="FBOX"/>
    <property type="match status" value="1"/>
</dbReference>
<feature type="domain" description="F-box" evidence="2">
    <location>
        <begin position="21"/>
        <end position="67"/>
    </location>
</feature>
<dbReference type="InterPro" id="IPR036047">
    <property type="entry name" value="F-box-like_dom_sf"/>
</dbReference>
<evidence type="ECO:0000259" key="2">
    <source>
        <dbReference type="PROSITE" id="PS50181"/>
    </source>
</evidence>
<gene>
    <name evidence="3" type="ORF">VNI00_014979</name>
</gene>
<feature type="coiled-coil region" evidence="1">
    <location>
        <begin position="452"/>
        <end position="479"/>
    </location>
</feature>
<keyword evidence="1" id="KW-0175">Coiled coil</keyword>
<dbReference type="Gene3D" id="1.20.1280.50">
    <property type="match status" value="1"/>
</dbReference>
<dbReference type="EMBL" id="JAYKXP010000090">
    <property type="protein sequence ID" value="KAK7028164.1"/>
    <property type="molecule type" value="Genomic_DNA"/>
</dbReference>
<evidence type="ECO:0000313" key="3">
    <source>
        <dbReference type="EMBL" id="KAK7028164.1"/>
    </source>
</evidence>
<proteinExistence type="predicted"/>
<dbReference type="Proteomes" id="UP001383192">
    <property type="component" value="Unassembled WGS sequence"/>
</dbReference>
<protein>
    <recommendedName>
        <fullName evidence="2">F-box domain-containing protein</fullName>
    </recommendedName>
</protein>
<accession>A0AAW0BNU4</accession>
<evidence type="ECO:0000313" key="4">
    <source>
        <dbReference type="Proteomes" id="UP001383192"/>
    </source>
</evidence>
<dbReference type="Pfam" id="PF00646">
    <property type="entry name" value="F-box"/>
    <property type="match status" value="1"/>
</dbReference>
<comment type="caution">
    <text evidence="3">The sequence shown here is derived from an EMBL/GenBank/DDBJ whole genome shotgun (WGS) entry which is preliminary data.</text>
</comment>
<dbReference type="AlphaFoldDB" id="A0AAW0BNU4"/>
<name>A0AAW0BNU4_9AGAR</name>
<dbReference type="SUPFAM" id="SSF81383">
    <property type="entry name" value="F-box domain"/>
    <property type="match status" value="1"/>
</dbReference>
<keyword evidence="4" id="KW-1185">Reference proteome</keyword>
<dbReference type="InterPro" id="IPR001810">
    <property type="entry name" value="F-box_dom"/>
</dbReference>
<evidence type="ECO:0000256" key="1">
    <source>
        <dbReference type="SAM" id="Coils"/>
    </source>
</evidence>
<organism evidence="3 4">
    <name type="scientific">Paramarasmius palmivorus</name>
    <dbReference type="NCBI Taxonomy" id="297713"/>
    <lineage>
        <taxon>Eukaryota</taxon>
        <taxon>Fungi</taxon>
        <taxon>Dikarya</taxon>
        <taxon>Basidiomycota</taxon>
        <taxon>Agaricomycotina</taxon>
        <taxon>Agaricomycetes</taxon>
        <taxon>Agaricomycetidae</taxon>
        <taxon>Agaricales</taxon>
        <taxon>Marasmiineae</taxon>
        <taxon>Marasmiaceae</taxon>
        <taxon>Paramarasmius</taxon>
    </lineage>
</organism>
<dbReference type="SMART" id="SM00256">
    <property type="entry name" value="FBOX"/>
    <property type="match status" value="1"/>
</dbReference>